<dbReference type="Gene3D" id="3.50.50.60">
    <property type="entry name" value="FAD/NAD(P)-binding domain"/>
    <property type="match status" value="1"/>
</dbReference>
<dbReference type="Proteomes" id="UP001138500">
    <property type="component" value="Unassembled WGS sequence"/>
</dbReference>
<keyword evidence="2" id="KW-0503">Monooxygenase</keyword>
<dbReference type="Gene3D" id="3.30.9.30">
    <property type="match status" value="1"/>
</dbReference>
<keyword evidence="2" id="KW-0560">Oxidoreductase</keyword>
<name>A0A9W7SKY1_9PEZI</name>
<accession>A0A9W7SKY1</accession>
<evidence type="ECO:0000313" key="3">
    <source>
        <dbReference type="Proteomes" id="UP001138500"/>
    </source>
</evidence>
<gene>
    <name evidence="2" type="ORF">Tdes44962_MAKER05107</name>
</gene>
<reference evidence="2 3" key="1">
    <citation type="journal article" date="2018" name="IMA Fungus">
        <title>IMA Genome-F 10: Nine draft genome sequences of Claviceps purpurea s.lat., including C. arundinis, C. humidiphila, and C. cf. spartinae, pseudomolecules for the pitch canker pathogen Fusarium circinatum, draft genome of Davidsoniella eucalypti, Grosmannia galeiformis, Quambalaria eucalypti, and Teratosphaeria destructans.</title>
        <authorList>
            <person name="Wingfield B.D."/>
            <person name="Liu M."/>
            <person name="Nguyen H.D."/>
            <person name="Lane F.A."/>
            <person name="Morgan S.W."/>
            <person name="De Vos L."/>
            <person name="Wilken P.M."/>
            <person name="Duong T.A."/>
            <person name="Aylward J."/>
            <person name="Coetzee M.P."/>
            <person name="Dadej K."/>
            <person name="De Beer Z.W."/>
            <person name="Findlay W."/>
            <person name="Havenga M."/>
            <person name="Kolarik M."/>
            <person name="Menzies J.G."/>
            <person name="Naidoo K."/>
            <person name="Pochopski O."/>
            <person name="Shoukouhi P."/>
            <person name="Santana Q.C."/>
            <person name="Seifert K.A."/>
            <person name="Soal N."/>
            <person name="Steenkamp E.T."/>
            <person name="Tatham C.T."/>
            <person name="van der Nest M.A."/>
            <person name="Wingfield M.J."/>
        </authorList>
    </citation>
    <scope>NUCLEOTIDE SEQUENCE [LARGE SCALE GENOMIC DNA]</scope>
    <source>
        <strain evidence="2">CMW44962</strain>
    </source>
</reference>
<sequence length="90" mass="9498">MRILISGAGIAGPCLAWWLSHSTHTIVLVEKSRTLLPQGQNIDISGAAITAVRRMGLLDAIRRLNTTERGTAGVDADGTVFASFPTPRAG</sequence>
<reference evidence="2 3" key="2">
    <citation type="journal article" date="2021" name="Curr. Genet.">
        <title>Genetic response to nitrogen starvation in the aggressive Eucalyptus foliar pathogen Teratosphaeria destructans.</title>
        <authorList>
            <person name="Havenga M."/>
            <person name="Wingfield B.D."/>
            <person name="Wingfield M.J."/>
            <person name="Dreyer L.L."/>
            <person name="Roets F."/>
            <person name="Aylward J."/>
        </authorList>
    </citation>
    <scope>NUCLEOTIDE SEQUENCE [LARGE SCALE GENOMIC DNA]</scope>
    <source>
        <strain evidence="2">CMW44962</strain>
    </source>
</reference>
<dbReference type="PANTHER" id="PTHR46865">
    <property type="entry name" value="OXIDOREDUCTASE-RELATED"/>
    <property type="match status" value="1"/>
</dbReference>
<evidence type="ECO:0000256" key="1">
    <source>
        <dbReference type="SAM" id="SignalP"/>
    </source>
</evidence>
<dbReference type="PANTHER" id="PTHR46865:SF2">
    <property type="entry name" value="MONOOXYGENASE"/>
    <property type="match status" value="1"/>
</dbReference>
<feature type="signal peptide" evidence="1">
    <location>
        <begin position="1"/>
        <end position="16"/>
    </location>
</feature>
<evidence type="ECO:0000313" key="2">
    <source>
        <dbReference type="EMBL" id="KAH9820915.1"/>
    </source>
</evidence>
<proteinExistence type="predicted"/>
<dbReference type="InterPro" id="IPR036188">
    <property type="entry name" value="FAD/NAD-bd_sf"/>
</dbReference>
<organism evidence="2 3">
    <name type="scientific">Teratosphaeria destructans</name>
    <dbReference type="NCBI Taxonomy" id="418781"/>
    <lineage>
        <taxon>Eukaryota</taxon>
        <taxon>Fungi</taxon>
        <taxon>Dikarya</taxon>
        <taxon>Ascomycota</taxon>
        <taxon>Pezizomycotina</taxon>
        <taxon>Dothideomycetes</taxon>
        <taxon>Dothideomycetidae</taxon>
        <taxon>Mycosphaerellales</taxon>
        <taxon>Teratosphaeriaceae</taxon>
        <taxon>Teratosphaeria</taxon>
    </lineage>
</organism>
<keyword evidence="3" id="KW-1185">Reference proteome</keyword>
<protein>
    <submittedName>
        <fullName evidence="2">Fad-binding monooxygenase</fullName>
    </submittedName>
</protein>
<dbReference type="GO" id="GO:0004497">
    <property type="term" value="F:monooxygenase activity"/>
    <property type="evidence" value="ECO:0007669"/>
    <property type="project" value="UniProtKB-KW"/>
</dbReference>
<dbReference type="OrthoDB" id="655030at2759"/>
<feature type="chain" id="PRO_5040941237" evidence="1">
    <location>
        <begin position="17"/>
        <end position="90"/>
    </location>
</feature>
<dbReference type="AlphaFoldDB" id="A0A9W7SKY1"/>
<dbReference type="InterPro" id="IPR051704">
    <property type="entry name" value="FAD_aromatic-hydroxylase"/>
</dbReference>
<keyword evidence="1" id="KW-0732">Signal</keyword>
<dbReference type="SUPFAM" id="SSF51905">
    <property type="entry name" value="FAD/NAD(P)-binding domain"/>
    <property type="match status" value="1"/>
</dbReference>
<dbReference type="EMBL" id="RIBY02002289">
    <property type="protein sequence ID" value="KAH9820915.1"/>
    <property type="molecule type" value="Genomic_DNA"/>
</dbReference>
<comment type="caution">
    <text evidence="2">The sequence shown here is derived from an EMBL/GenBank/DDBJ whole genome shotgun (WGS) entry which is preliminary data.</text>
</comment>